<dbReference type="SUPFAM" id="SSF52540">
    <property type="entry name" value="P-loop containing nucleoside triphosphate hydrolases"/>
    <property type="match status" value="1"/>
</dbReference>
<dbReference type="GO" id="GO:0006355">
    <property type="term" value="P:regulation of DNA-templated transcription"/>
    <property type="evidence" value="ECO:0007669"/>
    <property type="project" value="UniProtKB-ARBA"/>
</dbReference>
<keyword evidence="3" id="KW-0597">Phosphoprotein</keyword>
<evidence type="ECO:0000256" key="2">
    <source>
        <dbReference type="ARBA" id="ARBA00008267"/>
    </source>
</evidence>
<evidence type="ECO:0000256" key="11">
    <source>
        <dbReference type="ARBA" id="ARBA00023125"/>
    </source>
</evidence>
<dbReference type="EMBL" id="JBJUIK010000001">
    <property type="protein sequence ID" value="KAL3538637.1"/>
    <property type="molecule type" value="Genomic_DNA"/>
</dbReference>
<gene>
    <name evidence="18" type="ORF">ACH5RR_002003</name>
</gene>
<dbReference type="Gene3D" id="1.20.5.190">
    <property type="match status" value="1"/>
</dbReference>
<keyword evidence="10" id="KW-0175">Coiled coil</keyword>
<dbReference type="InterPro" id="IPR002909">
    <property type="entry name" value="IPT_dom"/>
</dbReference>
<evidence type="ECO:0000256" key="4">
    <source>
        <dbReference type="ARBA" id="ARBA00022737"/>
    </source>
</evidence>
<evidence type="ECO:0000256" key="3">
    <source>
        <dbReference type="ARBA" id="ARBA00022553"/>
    </source>
</evidence>
<evidence type="ECO:0000256" key="14">
    <source>
        <dbReference type="ARBA" id="ARBA00023242"/>
    </source>
</evidence>
<evidence type="ECO:0000256" key="15">
    <source>
        <dbReference type="PROSITE-ProRule" id="PRU00023"/>
    </source>
</evidence>
<feature type="compositionally biased region" description="Low complexity" evidence="16">
    <location>
        <begin position="152"/>
        <end position="165"/>
    </location>
</feature>
<dbReference type="FunFam" id="2.60.40.10:FF:000314">
    <property type="entry name" value="Calmodulin-binding transcription activator 2"/>
    <property type="match status" value="1"/>
</dbReference>
<proteinExistence type="inferred from homology"/>
<dbReference type="InterPro" id="IPR014756">
    <property type="entry name" value="Ig_E-set"/>
</dbReference>
<dbReference type="SUPFAM" id="SSF48403">
    <property type="entry name" value="Ankyrin repeat"/>
    <property type="match status" value="1"/>
</dbReference>
<dbReference type="SMART" id="SM00248">
    <property type="entry name" value="ANK"/>
    <property type="match status" value="1"/>
</dbReference>
<reference evidence="18 19" key="1">
    <citation type="submission" date="2024-11" db="EMBL/GenBank/DDBJ databases">
        <title>A near-complete genome assembly of Cinchona calisaya.</title>
        <authorList>
            <person name="Lian D.C."/>
            <person name="Zhao X.W."/>
            <person name="Wei L."/>
        </authorList>
    </citation>
    <scope>NUCLEOTIDE SEQUENCE [LARGE SCALE GENOMIC DNA]</scope>
    <source>
        <tissue evidence="18">Nenye</tissue>
    </source>
</reference>
<dbReference type="Proteomes" id="UP001630127">
    <property type="component" value="Unassembled WGS sequence"/>
</dbReference>
<dbReference type="InterPro" id="IPR002110">
    <property type="entry name" value="Ankyrin_rpt"/>
</dbReference>
<comment type="caution">
    <text evidence="18">The sequence shown here is derived from an EMBL/GenBank/DDBJ whole genome shotgun (WGS) entry which is preliminary data.</text>
</comment>
<dbReference type="Pfam" id="PF00612">
    <property type="entry name" value="IQ"/>
    <property type="match status" value="2"/>
</dbReference>
<feature type="domain" description="CG-1" evidence="17">
    <location>
        <begin position="15"/>
        <end position="141"/>
    </location>
</feature>
<dbReference type="FunFam" id="1.20.5.190:FF:000003">
    <property type="entry name" value="Calmodulin-binding transcription activator 2"/>
    <property type="match status" value="1"/>
</dbReference>
<evidence type="ECO:0000313" key="18">
    <source>
        <dbReference type="EMBL" id="KAL3538637.1"/>
    </source>
</evidence>
<dbReference type="Gene3D" id="2.60.40.10">
    <property type="entry name" value="Immunoglobulins"/>
    <property type="match status" value="1"/>
</dbReference>
<keyword evidence="8" id="KW-0346">Stress response</keyword>
<evidence type="ECO:0000259" key="17">
    <source>
        <dbReference type="PROSITE" id="PS51437"/>
    </source>
</evidence>
<dbReference type="GO" id="GO:0009409">
    <property type="term" value="P:response to cold"/>
    <property type="evidence" value="ECO:0007669"/>
    <property type="project" value="UniProtKB-ARBA"/>
</dbReference>
<dbReference type="GO" id="GO:0005634">
    <property type="term" value="C:nucleus"/>
    <property type="evidence" value="ECO:0007669"/>
    <property type="project" value="UniProtKB-SubCell"/>
</dbReference>
<dbReference type="PROSITE" id="PS50096">
    <property type="entry name" value="IQ"/>
    <property type="match status" value="2"/>
</dbReference>
<dbReference type="Pfam" id="PF03859">
    <property type="entry name" value="CG-1"/>
    <property type="match status" value="1"/>
</dbReference>
<evidence type="ECO:0000256" key="12">
    <source>
        <dbReference type="ARBA" id="ARBA00023159"/>
    </source>
</evidence>
<evidence type="ECO:0000256" key="7">
    <source>
        <dbReference type="ARBA" id="ARBA00023015"/>
    </source>
</evidence>
<comment type="similarity">
    <text evidence="2">Belongs to the CAMTA family.</text>
</comment>
<keyword evidence="6" id="KW-0112">Calmodulin-binding</keyword>
<keyword evidence="9 15" id="KW-0040">ANK repeat</keyword>
<evidence type="ECO:0000256" key="8">
    <source>
        <dbReference type="ARBA" id="ARBA00023016"/>
    </source>
</evidence>
<dbReference type="PANTHER" id="PTHR23335">
    <property type="entry name" value="CALMODULIN-BINDING TRANSCRIPTION ACTIVATOR CAMTA"/>
    <property type="match status" value="1"/>
</dbReference>
<dbReference type="AlphaFoldDB" id="A0ABD3B506"/>
<dbReference type="InterPro" id="IPR027417">
    <property type="entry name" value="P-loop_NTPase"/>
</dbReference>
<dbReference type="Gene3D" id="1.25.40.20">
    <property type="entry name" value="Ankyrin repeat-containing domain"/>
    <property type="match status" value="1"/>
</dbReference>
<feature type="repeat" description="ANK" evidence="15">
    <location>
        <begin position="711"/>
        <end position="743"/>
    </location>
</feature>
<comment type="subcellular location">
    <subcellularLocation>
        <location evidence="1">Nucleus</location>
    </subcellularLocation>
</comment>
<keyword evidence="19" id="KW-1185">Reference proteome</keyword>
<accession>A0ABD3B506</accession>
<evidence type="ECO:0000256" key="9">
    <source>
        <dbReference type="ARBA" id="ARBA00023043"/>
    </source>
</evidence>
<dbReference type="Pfam" id="PF12796">
    <property type="entry name" value="Ank_2"/>
    <property type="match status" value="1"/>
</dbReference>
<evidence type="ECO:0000256" key="1">
    <source>
        <dbReference type="ARBA" id="ARBA00004123"/>
    </source>
</evidence>
<evidence type="ECO:0000313" key="19">
    <source>
        <dbReference type="Proteomes" id="UP001630127"/>
    </source>
</evidence>
<dbReference type="PROSITE" id="PS51437">
    <property type="entry name" value="CG_1"/>
    <property type="match status" value="1"/>
</dbReference>
<evidence type="ECO:0000256" key="6">
    <source>
        <dbReference type="ARBA" id="ARBA00022860"/>
    </source>
</evidence>
<keyword evidence="13" id="KW-0804">Transcription</keyword>
<dbReference type="PROSITE" id="PS50088">
    <property type="entry name" value="ANK_REPEAT"/>
    <property type="match status" value="1"/>
</dbReference>
<dbReference type="InterPro" id="IPR013783">
    <property type="entry name" value="Ig-like_fold"/>
</dbReference>
<dbReference type="SUPFAM" id="SSF81296">
    <property type="entry name" value="E set domains"/>
    <property type="match status" value="1"/>
</dbReference>
<dbReference type="InterPro" id="IPR036770">
    <property type="entry name" value="Ankyrin_rpt-contain_sf"/>
</dbReference>
<evidence type="ECO:0000256" key="16">
    <source>
        <dbReference type="SAM" id="MobiDB-lite"/>
    </source>
</evidence>
<dbReference type="GO" id="GO:0005516">
    <property type="term" value="F:calmodulin binding"/>
    <property type="evidence" value="ECO:0007669"/>
    <property type="project" value="UniProtKB-KW"/>
</dbReference>
<feature type="region of interest" description="Disordered" evidence="16">
    <location>
        <begin position="150"/>
        <end position="185"/>
    </location>
</feature>
<keyword evidence="5" id="KW-0106">Calcium</keyword>
<dbReference type="SMART" id="SM00015">
    <property type="entry name" value="IQ"/>
    <property type="match status" value="2"/>
</dbReference>
<dbReference type="InterPro" id="IPR000048">
    <property type="entry name" value="IQ_motif_EF-hand-BS"/>
</dbReference>
<keyword evidence="14" id="KW-0539">Nucleus</keyword>
<dbReference type="GO" id="GO:0003677">
    <property type="term" value="F:DNA binding"/>
    <property type="evidence" value="ECO:0007669"/>
    <property type="project" value="UniProtKB-KW"/>
</dbReference>
<evidence type="ECO:0000256" key="13">
    <source>
        <dbReference type="ARBA" id="ARBA00023163"/>
    </source>
</evidence>
<keyword evidence="4" id="KW-0677">Repeat</keyword>
<keyword evidence="12" id="KW-0010">Activator</keyword>
<organism evidence="18 19">
    <name type="scientific">Cinchona calisaya</name>
    <dbReference type="NCBI Taxonomy" id="153742"/>
    <lineage>
        <taxon>Eukaryota</taxon>
        <taxon>Viridiplantae</taxon>
        <taxon>Streptophyta</taxon>
        <taxon>Embryophyta</taxon>
        <taxon>Tracheophyta</taxon>
        <taxon>Spermatophyta</taxon>
        <taxon>Magnoliopsida</taxon>
        <taxon>eudicotyledons</taxon>
        <taxon>Gunneridae</taxon>
        <taxon>Pentapetalae</taxon>
        <taxon>asterids</taxon>
        <taxon>lamiids</taxon>
        <taxon>Gentianales</taxon>
        <taxon>Rubiaceae</taxon>
        <taxon>Cinchonoideae</taxon>
        <taxon>Cinchoneae</taxon>
        <taxon>Cinchona</taxon>
    </lineage>
</organism>
<sequence>MAANGLQNLGFRSDINQILSEVQHRWLRPAEICEILRNYQKFYITPEPPHKPVSGSVFLFDRKVLRYFRKDGHNWRKKKDGKTVKEAHEKLKVGSVDMLHCYYAHGEENESFQRRSYWMLEQDLMHIVFVHYLEVKGNKANIHYLKDTDTVSSNSQNDSSFSFGSPVNSDKVPSPYTDMTSPTSTLTSACEDAESEFNHQASSNVQSYLEVPQEYFREMENPDSGLSSSYNLLQCLGSQTIFPAEQMLFSDRHHRDRSECNSVAGVQKTLDLASWEEVLGHCTAGVIGDGDDSWNPPVHKADWQGESSLYLQGLPNSQNLMPGSAYHGKGNFLEQKSLSAILQNEGPLYMRPDRQEGEPLERDFQKLQARAEAEYMMNDKAENGMPSVGTGNCSLVFKQSHLSGVQAEESLKKVDSFSRWMAKELGEVDELHSNSTNGYSWSVIQTEDVVGDSCTPTQLQLDTDTLNFSLSQDQLFSIIDFSPNWAYSSVETKVRVTGRFLKSGQEFASCKWSCMFGELEVPAEVLSGGVLCCHVPPHKAGLVPFYVTCSNRLACSEVREFEYRAGPSQEIDFTEIPEGDAIEVHLQKRLEKLFLTCPPDSTHSFSEKILEKKDVVSRILFMEAECNQMATLSPRDAVSQPKRIEEQQVENWLKEKFFAWLLHKVTEDGKGPSLLDDEGQGILHLSAALGFNWALKPIIISGVNIDFRDVNGWTALHWAALCGREDTVAALVSLGAAPGALTDPSAEYPLSRTPADLASANGHKGISGFLAECSLTRHLSTLTVKDAKEEDTLQYAGAKAIKTISEHVAAPITEEDVSNSLSLKDSLAAVCNATQAAARIHQIFRLQSFQRKQIVDQGGDESSSSDELALSLVAAKTSRLGKNERSVHAAAVRIQNKFRGWKKRKEFLIIRERIVKIQAHVRGHQVRKKYKTITWSVGILEKIILRWRRKGNGLRGFRSAAAAKCPSTEDVPVKDDNYDVLKEGRKQTEQRLQKALARVKSMALYPDGRAQYRRLLTVAEGFRETEDTSDKILKGSDGVSYPDEELFDVENLLDDDTFMSIAFE</sequence>
<dbReference type="PANTHER" id="PTHR23335:SF29">
    <property type="entry name" value="CALMODULIN-BINDING TRANSCRIPTION ACTIVATOR 1"/>
    <property type="match status" value="1"/>
</dbReference>
<keyword evidence="11" id="KW-0238">DNA-binding</keyword>
<keyword evidence="7" id="KW-0805">Transcription regulation</keyword>
<dbReference type="SMART" id="SM01076">
    <property type="entry name" value="CG-1"/>
    <property type="match status" value="1"/>
</dbReference>
<dbReference type="InterPro" id="IPR005559">
    <property type="entry name" value="CG-1_dom"/>
</dbReference>
<evidence type="ECO:0000256" key="10">
    <source>
        <dbReference type="ARBA" id="ARBA00023054"/>
    </source>
</evidence>
<dbReference type="CDD" id="cd23767">
    <property type="entry name" value="IQCD"/>
    <property type="match status" value="1"/>
</dbReference>
<name>A0ABD3B506_9GENT</name>
<evidence type="ECO:0000256" key="5">
    <source>
        <dbReference type="ARBA" id="ARBA00022837"/>
    </source>
</evidence>
<dbReference type="Pfam" id="PF01833">
    <property type="entry name" value="TIG"/>
    <property type="match status" value="1"/>
</dbReference>
<dbReference type="PROSITE" id="PS50297">
    <property type="entry name" value="ANK_REP_REGION"/>
    <property type="match status" value="1"/>
</dbReference>
<protein>
    <recommendedName>
        <fullName evidence="17">CG-1 domain-containing protein</fullName>
    </recommendedName>
</protein>